<dbReference type="Proteomes" id="UP000002045">
    <property type="component" value="Chromosome"/>
</dbReference>
<dbReference type="HOGENOM" id="CLU_3334954_0_0_6"/>
<keyword evidence="1" id="KW-1133">Transmembrane helix</keyword>
<dbReference type="AlphaFoldDB" id="D3V2S4"/>
<evidence type="ECO:0000313" key="3">
    <source>
        <dbReference type="Proteomes" id="UP000002045"/>
    </source>
</evidence>
<feature type="transmembrane region" description="Helical" evidence="1">
    <location>
        <begin position="6"/>
        <end position="25"/>
    </location>
</feature>
<reference evidence="2" key="1">
    <citation type="journal article" date="2011" name="PLoS ONE">
        <title>The entomopathogenic bacterial endosymbionts xenorhabdus and photorhabdus: convergent lifestyles from divergent genomes.</title>
        <authorList>
            <person name="Chaston J.M."/>
            <person name="Suen G."/>
            <person name="Tucker S.L."/>
            <person name="Andersen A.W."/>
            <person name="Bhasin A."/>
            <person name="Bode E."/>
            <person name="Bode H.B."/>
            <person name="Brachmann A.O."/>
            <person name="Cowles C.E."/>
            <person name="Cowles K.N."/>
            <person name="Darby C."/>
            <person name="de Leon L."/>
            <person name="Drace K."/>
            <person name="Du Z."/>
            <person name="Givaudan A."/>
            <person name="Herbert Tran E.E."/>
            <person name="Jewell K.A."/>
            <person name="Knack J.J."/>
            <person name="Krasomil-Osterfeld K.C."/>
            <person name="Kukor R."/>
            <person name="Lanois A."/>
            <person name="Latreille P."/>
            <person name="Leimgruber N.K."/>
            <person name="Lipke C.M."/>
            <person name="Liu R."/>
            <person name="Lu X."/>
            <person name="Martens E.C."/>
            <person name="Marri P.R."/>
            <person name="Medigue C."/>
            <person name="Menard M.L."/>
            <person name="Miller N.M."/>
            <person name="Morales-Soto N."/>
            <person name="Norton S."/>
            <person name="Ogier J.C."/>
            <person name="Orchard S.S."/>
            <person name="Park D."/>
            <person name="Park Y."/>
            <person name="Qurollo B.A."/>
            <person name="Sugar D.R."/>
            <person name="Richards G.R."/>
            <person name="Rouy Z."/>
            <person name="Slominski B."/>
            <person name="Slominski K."/>
            <person name="Snyder H."/>
            <person name="Tjaden B.C."/>
            <person name="van der Hoeven R."/>
            <person name="Welch R.D."/>
            <person name="Wheeler C."/>
            <person name="Xiang B."/>
            <person name="Barbazuk B."/>
            <person name="Gaudriault S."/>
            <person name="Goodner B."/>
            <person name="Slater S.C."/>
            <person name="Forst S."/>
            <person name="Goldman B.S."/>
            <person name="Goodrich-Blair H."/>
        </authorList>
    </citation>
    <scope>NUCLEOTIDE SEQUENCE [LARGE SCALE GENOMIC DNA]</scope>
    <source>
        <strain evidence="2">SS-2004</strain>
    </source>
</reference>
<proteinExistence type="predicted"/>
<evidence type="ECO:0000313" key="2">
    <source>
        <dbReference type="EMBL" id="CBJ81039.1"/>
    </source>
</evidence>
<evidence type="ECO:0000256" key="1">
    <source>
        <dbReference type="SAM" id="Phobius"/>
    </source>
</evidence>
<keyword evidence="1" id="KW-0812">Transmembrane</keyword>
<dbReference type="STRING" id="406818.XBJ1_1913"/>
<keyword evidence="1" id="KW-0472">Membrane</keyword>
<protein>
    <submittedName>
        <fullName evidence="2">P-type ATPase, Mg2+ ATPase transport protein</fullName>
    </submittedName>
</protein>
<accession>D3V2S4</accession>
<dbReference type="KEGG" id="xbo:XBJ1_1913"/>
<name>D3V2S4_XENBS</name>
<dbReference type="EMBL" id="FN667741">
    <property type="protein sequence ID" value="CBJ81039.1"/>
    <property type="molecule type" value="Genomic_DNA"/>
</dbReference>
<sequence>MNVFLILITRVFIPFLLMLAIYLLVQNLMYDISQLSFA</sequence>
<gene>
    <name evidence="2" type="ordered locus">XBJ1_1913</name>
</gene>
<organism evidence="2 3">
    <name type="scientific">Xenorhabdus bovienii (strain SS-2004)</name>
    <name type="common">Xenorhabdus nematophila subsp. bovienii</name>
    <dbReference type="NCBI Taxonomy" id="406818"/>
    <lineage>
        <taxon>Bacteria</taxon>
        <taxon>Pseudomonadati</taxon>
        <taxon>Pseudomonadota</taxon>
        <taxon>Gammaproteobacteria</taxon>
        <taxon>Enterobacterales</taxon>
        <taxon>Morganellaceae</taxon>
        <taxon>Xenorhabdus</taxon>
    </lineage>
</organism>